<dbReference type="PANTHER" id="PTHR10715">
    <property type="entry name" value="60S RIBOSOMAL PROTEIN L6"/>
    <property type="match status" value="1"/>
</dbReference>
<evidence type="ECO:0000256" key="6">
    <source>
        <dbReference type="ARBA" id="ARBA00035351"/>
    </source>
</evidence>
<dbReference type="GO" id="GO:0003735">
    <property type="term" value="F:structural constituent of ribosome"/>
    <property type="evidence" value="ECO:0007669"/>
    <property type="project" value="InterPro"/>
</dbReference>
<evidence type="ECO:0000256" key="1">
    <source>
        <dbReference type="ARBA" id="ARBA00010592"/>
    </source>
</evidence>
<evidence type="ECO:0000256" key="2">
    <source>
        <dbReference type="ARBA" id="ARBA00022980"/>
    </source>
</evidence>
<keyword evidence="9" id="KW-1185">Reference proteome</keyword>
<dbReference type="AlphaFoldDB" id="A0A8B7Z8U7"/>
<dbReference type="GO" id="GO:0022625">
    <property type="term" value="C:cytosolic large ribosomal subunit"/>
    <property type="evidence" value="ECO:0007669"/>
    <property type="project" value="TreeGrafter"/>
</dbReference>
<dbReference type="OMA" id="KWYNADD"/>
<dbReference type="GeneID" id="110985401"/>
<evidence type="ECO:0000259" key="8">
    <source>
        <dbReference type="Pfam" id="PF03868"/>
    </source>
</evidence>
<dbReference type="CTD" id="6128"/>
<dbReference type="GO" id="GO:0002181">
    <property type="term" value="P:cytoplasmic translation"/>
    <property type="evidence" value="ECO:0007669"/>
    <property type="project" value="TreeGrafter"/>
</dbReference>
<dbReference type="GO" id="GO:0003723">
    <property type="term" value="F:RNA binding"/>
    <property type="evidence" value="ECO:0007669"/>
    <property type="project" value="TreeGrafter"/>
</dbReference>
<accession>A0A8B7Z8U7</accession>
<evidence type="ECO:0000313" key="10">
    <source>
        <dbReference type="RefSeq" id="XP_022102088.1"/>
    </source>
</evidence>
<dbReference type="InterPro" id="IPR005568">
    <property type="entry name" value="Ribosomal_uL6_N"/>
</dbReference>
<dbReference type="Gene3D" id="2.30.30.30">
    <property type="match status" value="1"/>
</dbReference>
<dbReference type="CDD" id="cd13156">
    <property type="entry name" value="KOW_RPL6"/>
    <property type="match status" value="1"/>
</dbReference>
<dbReference type="FunFam" id="2.30.30.30:FF:000014">
    <property type="entry name" value="60S ribosomal protein L6"/>
    <property type="match status" value="1"/>
</dbReference>
<evidence type="ECO:0000256" key="5">
    <source>
        <dbReference type="ARBA" id="ARBA00035233"/>
    </source>
</evidence>
<dbReference type="Pfam" id="PF01159">
    <property type="entry name" value="Ribosomal_L6e"/>
    <property type="match status" value="1"/>
</dbReference>
<dbReference type="Pfam" id="PF03868">
    <property type="entry name" value="Ribosomal_L6e_N"/>
    <property type="match status" value="1"/>
</dbReference>
<comment type="similarity">
    <text evidence="1">Belongs to the eukaryotic ribosomal protein eL6 family.</text>
</comment>
<dbReference type="Proteomes" id="UP000694845">
    <property type="component" value="Unplaced"/>
</dbReference>
<proteinExistence type="inferred from homology"/>
<dbReference type="InterPro" id="IPR014722">
    <property type="entry name" value="Rib_uL2_dom2"/>
</dbReference>
<organism evidence="9 10">
    <name type="scientific">Acanthaster planci</name>
    <name type="common">Crown-of-thorns starfish</name>
    <dbReference type="NCBI Taxonomy" id="133434"/>
    <lineage>
        <taxon>Eukaryota</taxon>
        <taxon>Metazoa</taxon>
        <taxon>Echinodermata</taxon>
        <taxon>Eleutherozoa</taxon>
        <taxon>Asterozoa</taxon>
        <taxon>Asteroidea</taxon>
        <taxon>Valvatacea</taxon>
        <taxon>Valvatida</taxon>
        <taxon>Acanthasteridae</taxon>
        <taxon>Acanthaster</taxon>
    </lineage>
</organism>
<dbReference type="SUPFAM" id="SSF50104">
    <property type="entry name" value="Translation proteins SH3-like domain"/>
    <property type="match status" value="1"/>
</dbReference>
<dbReference type="InterPro" id="IPR008991">
    <property type="entry name" value="Translation_prot_SH3-like_sf"/>
</dbReference>
<comment type="function">
    <text evidence="4">Component of the large ribosomal subunit. The ribosome is a large ribonucleoprotein complex responsible for the synthesis of proteins in the cell.</text>
</comment>
<comment type="subunit">
    <text evidence="7">Component of the large ribosomal subunit. May bind IPO9 with low affinity.</text>
</comment>
<dbReference type="GO" id="GO:0000027">
    <property type="term" value="P:ribosomal large subunit assembly"/>
    <property type="evidence" value="ECO:0007669"/>
    <property type="project" value="TreeGrafter"/>
</dbReference>
<name>A0A8B7Z8U7_ACAPL</name>
<evidence type="ECO:0000256" key="7">
    <source>
        <dbReference type="ARBA" id="ARBA00046388"/>
    </source>
</evidence>
<dbReference type="PANTHER" id="PTHR10715:SF0">
    <property type="entry name" value="LARGE RIBOSOMAL SUBUNIT PROTEIN EL6"/>
    <property type="match status" value="1"/>
</dbReference>
<keyword evidence="3" id="KW-0687">Ribonucleoprotein</keyword>
<dbReference type="InterPro" id="IPR000915">
    <property type="entry name" value="60S_ribosomal_eL6"/>
</dbReference>
<feature type="domain" description="Large ribosomal subunit protein uL6 N-terminal" evidence="8">
    <location>
        <begin position="8"/>
        <end position="59"/>
    </location>
</feature>
<gene>
    <name evidence="10" type="primary">LOC110985401</name>
</gene>
<dbReference type="RefSeq" id="XP_022102088.1">
    <property type="nucleotide sequence ID" value="XM_022246396.1"/>
</dbReference>
<dbReference type="InterPro" id="IPR041997">
    <property type="entry name" value="Ribosomal_eL6_KOW"/>
</dbReference>
<evidence type="ECO:0000313" key="9">
    <source>
        <dbReference type="Proteomes" id="UP000694845"/>
    </source>
</evidence>
<dbReference type="KEGG" id="aplc:110985401"/>
<evidence type="ECO:0000256" key="4">
    <source>
        <dbReference type="ARBA" id="ARBA00034092"/>
    </source>
</evidence>
<reference evidence="10" key="1">
    <citation type="submission" date="2025-08" db="UniProtKB">
        <authorList>
            <consortium name="RefSeq"/>
        </authorList>
    </citation>
    <scope>IDENTIFICATION</scope>
</reference>
<keyword evidence="2" id="KW-0689">Ribosomal protein</keyword>
<evidence type="ECO:0000256" key="3">
    <source>
        <dbReference type="ARBA" id="ARBA00023274"/>
    </source>
</evidence>
<protein>
    <recommendedName>
        <fullName evidence="5">Large ribosomal subunit protein eL6</fullName>
    </recommendedName>
    <alternativeName>
        <fullName evidence="6">60S ribosomal protein L6</fullName>
    </alternativeName>
</protein>
<sequence length="252" mass="29488">MGDETVVKKGKPHCSRQKWLTGGIPRYSRSQMYERAARYKKKHVTVKKERKRPAAMVEKDIGGEKNGGKRLVRVRRLPRYYPTEDLPRRLNSRKKPFSQHKRKLRASLTPGTVVILLRGPYKGKRVIFLKQLSSGLLLINGPMKINGVPMRRINQIYVIATKTKVDISGVKIPKRVNDEYFRRKKLKKPRNQEGEIFDTEKEKYVVSEERKEDQKKVDTQLVPLIKGVPSLKGYLEMPFYLNNKQYPHKMIF</sequence>
<dbReference type="OrthoDB" id="2436667at2759"/>